<evidence type="ECO:0000256" key="2">
    <source>
        <dbReference type="ARBA" id="ARBA00007656"/>
    </source>
</evidence>
<evidence type="ECO:0000256" key="5">
    <source>
        <dbReference type="ARBA" id="ARBA00023110"/>
    </source>
</evidence>
<dbReference type="InterPro" id="IPR000297">
    <property type="entry name" value="PPIase_PpiC"/>
</dbReference>
<dbReference type="Proteomes" id="UP000255108">
    <property type="component" value="Unassembled WGS sequence"/>
</dbReference>
<dbReference type="Proteomes" id="UP000295794">
    <property type="component" value="Unassembled WGS sequence"/>
</dbReference>
<evidence type="ECO:0000313" key="10">
    <source>
        <dbReference type="EMBL" id="STQ90830.1"/>
    </source>
</evidence>
<dbReference type="EC" id="5.2.1.8" evidence="3"/>
<keyword evidence="13" id="KW-1185">Reference proteome</keyword>
<keyword evidence="5 7" id="KW-0697">Rotamase</keyword>
<proteinExistence type="inferred from homology"/>
<dbReference type="PANTHER" id="PTHR47245">
    <property type="entry name" value="PEPTIDYLPROLYL ISOMERASE"/>
    <property type="match status" value="1"/>
</dbReference>
<dbReference type="InterPro" id="IPR046357">
    <property type="entry name" value="PPIase_dom_sf"/>
</dbReference>
<evidence type="ECO:0000256" key="7">
    <source>
        <dbReference type="PROSITE-ProRule" id="PRU00278"/>
    </source>
</evidence>
<evidence type="ECO:0000256" key="1">
    <source>
        <dbReference type="ARBA" id="ARBA00000971"/>
    </source>
</evidence>
<comment type="catalytic activity">
    <reaction evidence="1">
        <text>[protein]-peptidylproline (omega=180) = [protein]-peptidylproline (omega=0)</text>
        <dbReference type="Rhea" id="RHEA:16237"/>
        <dbReference type="Rhea" id="RHEA-COMP:10747"/>
        <dbReference type="Rhea" id="RHEA-COMP:10748"/>
        <dbReference type="ChEBI" id="CHEBI:83833"/>
        <dbReference type="ChEBI" id="CHEBI:83834"/>
        <dbReference type="EC" id="5.2.1.8"/>
    </reaction>
</comment>
<reference evidence="11 13" key="2">
    <citation type="submission" date="2019-03" db="EMBL/GenBank/DDBJ databases">
        <title>Genomic Encyclopedia of Type Strains, Phase IV (KMG-IV): sequencing the most valuable type-strain genomes for metagenomic binning, comparative biology and taxonomic classification.</title>
        <authorList>
            <person name="Goeker M."/>
        </authorList>
    </citation>
    <scope>NUCLEOTIDE SEQUENCE [LARGE SCALE GENOMIC DNA]</scope>
    <source>
        <strain evidence="11 13">DSM 3764</strain>
    </source>
</reference>
<organism evidence="10 12">
    <name type="scientific">Iodobacter fluviatilis</name>
    <dbReference type="NCBI Taxonomy" id="537"/>
    <lineage>
        <taxon>Bacteria</taxon>
        <taxon>Pseudomonadati</taxon>
        <taxon>Pseudomonadota</taxon>
        <taxon>Betaproteobacteria</taxon>
        <taxon>Neisseriales</taxon>
        <taxon>Chitinibacteraceae</taxon>
        <taxon>Iodobacter</taxon>
    </lineage>
</organism>
<evidence type="ECO:0000313" key="12">
    <source>
        <dbReference type="Proteomes" id="UP000255108"/>
    </source>
</evidence>
<dbReference type="InterPro" id="IPR050245">
    <property type="entry name" value="PrsA_foldase"/>
</dbReference>
<comment type="similarity">
    <text evidence="2">Belongs to the PpiC/parvulin rotamase family.</text>
</comment>
<feature type="signal peptide" evidence="8">
    <location>
        <begin position="1"/>
        <end position="17"/>
    </location>
</feature>
<dbReference type="EMBL" id="UGHR01000001">
    <property type="protein sequence ID" value="STQ90830.1"/>
    <property type="molecule type" value="Genomic_DNA"/>
</dbReference>
<gene>
    <name evidence="10" type="primary">prsA3</name>
    <name evidence="11" type="ORF">EV682_102372</name>
    <name evidence="10" type="ORF">NCTC11159_01897</name>
</gene>
<evidence type="ECO:0000259" key="9">
    <source>
        <dbReference type="PROSITE" id="PS50198"/>
    </source>
</evidence>
<dbReference type="PROSITE" id="PS50198">
    <property type="entry name" value="PPIC_PPIASE_2"/>
    <property type="match status" value="1"/>
</dbReference>
<dbReference type="SUPFAM" id="SSF54534">
    <property type="entry name" value="FKBP-like"/>
    <property type="match status" value="1"/>
</dbReference>
<keyword evidence="6 7" id="KW-0413">Isomerase</keyword>
<dbReference type="PANTHER" id="PTHR47245:SF1">
    <property type="entry name" value="FOLDASE PROTEIN PRSA"/>
    <property type="match status" value="1"/>
</dbReference>
<evidence type="ECO:0000256" key="3">
    <source>
        <dbReference type="ARBA" id="ARBA00013194"/>
    </source>
</evidence>
<dbReference type="EMBL" id="SMBT01000002">
    <property type="protein sequence ID" value="TCU89460.1"/>
    <property type="molecule type" value="Genomic_DNA"/>
</dbReference>
<dbReference type="RefSeq" id="WP_115227112.1">
    <property type="nucleotide sequence ID" value="NZ_CAWOLO010000002.1"/>
</dbReference>
<dbReference type="AlphaFoldDB" id="A0A377Q7U8"/>
<reference evidence="10 12" key="1">
    <citation type="submission" date="2018-06" db="EMBL/GenBank/DDBJ databases">
        <authorList>
            <consortium name="Pathogen Informatics"/>
            <person name="Doyle S."/>
        </authorList>
    </citation>
    <scope>NUCLEOTIDE SEQUENCE [LARGE SCALE GENOMIC DNA]</scope>
    <source>
        <strain evidence="10 12">NCTC11159</strain>
    </source>
</reference>
<evidence type="ECO:0000313" key="13">
    <source>
        <dbReference type="Proteomes" id="UP000295794"/>
    </source>
</evidence>
<feature type="chain" id="PRO_5016829203" description="peptidylprolyl isomerase" evidence="8">
    <location>
        <begin position="18"/>
        <end position="117"/>
    </location>
</feature>
<keyword evidence="4 8" id="KW-0732">Signal</keyword>
<dbReference type="OrthoDB" id="14196at2"/>
<feature type="domain" description="PpiC" evidence="9">
    <location>
        <begin position="23"/>
        <end position="115"/>
    </location>
</feature>
<dbReference type="PROSITE" id="PS51257">
    <property type="entry name" value="PROKAR_LIPOPROTEIN"/>
    <property type="match status" value="1"/>
</dbReference>
<accession>A0A377Q7U8</accession>
<evidence type="ECO:0000256" key="6">
    <source>
        <dbReference type="ARBA" id="ARBA00023235"/>
    </source>
</evidence>
<evidence type="ECO:0000256" key="4">
    <source>
        <dbReference type="ARBA" id="ARBA00022729"/>
    </source>
</evidence>
<evidence type="ECO:0000256" key="8">
    <source>
        <dbReference type="SAM" id="SignalP"/>
    </source>
</evidence>
<evidence type="ECO:0000313" key="11">
    <source>
        <dbReference type="EMBL" id="TCU89460.1"/>
    </source>
</evidence>
<dbReference type="Pfam" id="PF00639">
    <property type="entry name" value="Rotamase"/>
    <property type="match status" value="1"/>
</dbReference>
<dbReference type="Gene3D" id="3.10.50.40">
    <property type="match status" value="1"/>
</dbReference>
<name>A0A377Q7U8_9NEIS</name>
<sequence length="117" mass="12827">MKILSFLLSLFILASCASTDTRPKQYLVSHIMCTTEQEANQALLRVQAAEPFEDVAKAMSTDPGTKNKGGRIAQWSAADAFSANFANEVKQLNIGQISAKPVKTEFGWHIVRVDAIQ</sequence>
<dbReference type="GO" id="GO:0003755">
    <property type="term" value="F:peptidyl-prolyl cis-trans isomerase activity"/>
    <property type="evidence" value="ECO:0007669"/>
    <property type="project" value="UniProtKB-KW"/>
</dbReference>
<protein>
    <recommendedName>
        <fullName evidence="3">peptidylprolyl isomerase</fullName>
        <ecNumber evidence="3">5.2.1.8</ecNumber>
    </recommendedName>
</protein>